<dbReference type="FunFam" id="3.30.70.270:FF:000001">
    <property type="entry name" value="Diguanylate cyclase domain protein"/>
    <property type="match status" value="1"/>
</dbReference>
<dbReference type="Gene3D" id="3.30.450.40">
    <property type="match status" value="1"/>
</dbReference>
<dbReference type="Proteomes" id="UP001139701">
    <property type="component" value="Unassembled WGS sequence"/>
</dbReference>
<organism evidence="5 6">
    <name type="scientific">Acinetobacter sedimenti</name>
    <dbReference type="NCBI Taxonomy" id="2919922"/>
    <lineage>
        <taxon>Bacteria</taxon>
        <taxon>Pseudomonadati</taxon>
        <taxon>Pseudomonadota</taxon>
        <taxon>Gammaproteobacteria</taxon>
        <taxon>Moraxellales</taxon>
        <taxon>Moraxellaceae</taxon>
        <taxon>Acinetobacter</taxon>
    </lineage>
</organism>
<dbReference type="InterPro" id="IPR050469">
    <property type="entry name" value="Diguanylate_Cyclase"/>
</dbReference>
<dbReference type="EMBL" id="JAKUML010000006">
    <property type="protein sequence ID" value="MCJ8146255.1"/>
    <property type="molecule type" value="Genomic_DNA"/>
</dbReference>
<comment type="catalytic activity">
    <reaction evidence="3">
        <text>2 GTP = 3',3'-c-di-GMP + 2 diphosphate</text>
        <dbReference type="Rhea" id="RHEA:24898"/>
        <dbReference type="ChEBI" id="CHEBI:33019"/>
        <dbReference type="ChEBI" id="CHEBI:37565"/>
        <dbReference type="ChEBI" id="CHEBI:58805"/>
        <dbReference type="EC" id="2.7.7.65"/>
    </reaction>
</comment>
<comment type="caution">
    <text evidence="5">The sequence shown here is derived from an EMBL/GenBank/DDBJ whole genome shotgun (WGS) entry which is preliminary data.</text>
</comment>
<evidence type="ECO:0000256" key="2">
    <source>
        <dbReference type="ARBA" id="ARBA00012528"/>
    </source>
</evidence>
<dbReference type="GO" id="GO:0052621">
    <property type="term" value="F:diguanylate cyclase activity"/>
    <property type="evidence" value="ECO:0007669"/>
    <property type="project" value="UniProtKB-EC"/>
</dbReference>
<keyword evidence="6" id="KW-1185">Reference proteome</keyword>
<evidence type="ECO:0000313" key="5">
    <source>
        <dbReference type="EMBL" id="MCJ8146255.1"/>
    </source>
</evidence>
<evidence type="ECO:0000313" key="6">
    <source>
        <dbReference type="Proteomes" id="UP001139701"/>
    </source>
</evidence>
<feature type="domain" description="GGDEF" evidence="4">
    <location>
        <begin position="112"/>
        <end position="244"/>
    </location>
</feature>
<evidence type="ECO:0000259" key="4">
    <source>
        <dbReference type="PROSITE" id="PS50887"/>
    </source>
</evidence>
<dbReference type="RefSeq" id="WP_241570947.1">
    <property type="nucleotide sequence ID" value="NZ_JAKUML010000006.1"/>
</dbReference>
<accession>A0A9X1WZD0</accession>
<dbReference type="PANTHER" id="PTHR45138">
    <property type="entry name" value="REGULATORY COMPONENTS OF SENSORY TRANSDUCTION SYSTEM"/>
    <property type="match status" value="1"/>
</dbReference>
<protein>
    <recommendedName>
        <fullName evidence="2">diguanylate cyclase</fullName>
        <ecNumber evidence="2">2.7.7.65</ecNumber>
    </recommendedName>
</protein>
<dbReference type="PANTHER" id="PTHR45138:SF9">
    <property type="entry name" value="DIGUANYLATE CYCLASE DGCM-RELATED"/>
    <property type="match status" value="1"/>
</dbReference>
<dbReference type="CDD" id="cd01949">
    <property type="entry name" value="GGDEF"/>
    <property type="match status" value="1"/>
</dbReference>
<sequence>MICDDTTVSDELDCIKLSVGGLGSCMDAPMIHNGITIGTLNVADARKHCYSKAQAIQLQCLANWIALNIRLHLQLQEMDLLASTDELTGTFNRRRFTHESNENMQCFLHQHTPYVVGILNVDLFKDLNDHYGHTAGDNVLKHLTKIIRKTIRKQDFIARIGDEEFAIILPACVTDEAFEIFERVRHNIEQHPLEYEQQKIHYTVSIGFSEVATTDQHSEDIFKRADKALYQAKADERNQVRCGN</sequence>
<name>A0A9X1WZD0_9GAMM</name>
<dbReference type="InterPro" id="IPR000160">
    <property type="entry name" value="GGDEF_dom"/>
</dbReference>
<dbReference type="SUPFAM" id="SSF55781">
    <property type="entry name" value="GAF domain-like"/>
    <property type="match status" value="1"/>
</dbReference>
<dbReference type="AlphaFoldDB" id="A0A9X1WZD0"/>
<comment type="cofactor">
    <cofactor evidence="1">
        <name>Mg(2+)</name>
        <dbReference type="ChEBI" id="CHEBI:18420"/>
    </cofactor>
</comment>
<evidence type="ECO:0000256" key="3">
    <source>
        <dbReference type="ARBA" id="ARBA00034247"/>
    </source>
</evidence>
<dbReference type="PROSITE" id="PS50887">
    <property type="entry name" value="GGDEF"/>
    <property type="match status" value="1"/>
</dbReference>
<dbReference type="InterPro" id="IPR029787">
    <property type="entry name" value="Nucleotide_cyclase"/>
</dbReference>
<dbReference type="EC" id="2.7.7.65" evidence="2"/>
<dbReference type="SMART" id="SM00267">
    <property type="entry name" value="GGDEF"/>
    <property type="match status" value="1"/>
</dbReference>
<dbReference type="SUPFAM" id="SSF55073">
    <property type="entry name" value="Nucleotide cyclase"/>
    <property type="match status" value="1"/>
</dbReference>
<reference evidence="5" key="1">
    <citation type="submission" date="2022-02" db="EMBL/GenBank/DDBJ databases">
        <title>Acinetobacter A3.8 sp. nov., isolated from Sediment (Zhairuo Island).</title>
        <authorList>
            <person name="Zheng K."/>
        </authorList>
    </citation>
    <scope>NUCLEOTIDE SEQUENCE</scope>
    <source>
        <strain evidence="5">A3.8</strain>
    </source>
</reference>
<dbReference type="Gene3D" id="3.30.70.270">
    <property type="match status" value="1"/>
</dbReference>
<gene>
    <name evidence="5" type="ORF">MKI79_04945</name>
</gene>
<dbReference type="Pfam" id="PF00990">
    <property type="entry name" value="GGDEF"/>
    <property type="match status" value="1"/>
</dbReference>
<proteinExistence type="predicted"/>
<evidence type="ECO:0000256" key="1">
    <source>
        <dbReference type="ARBA" id="ARBA00001946"/>
    </source>
</evidence>
<dbReference type="InterPro" id="IPR029016">
    <property type="entry name" value="GAF-like_dom_sf"/>
</dbReference>
<dbReference type="NCBIfam" id="TIGR00254">
    <property type="entry name" value="GGDEF"/>
    <property type="match status" value="1"/>
</dbReference>
<dbReference type="InterPro" id="IPR043128">
    <property type="entry name" value="Rev_trsase/Diguanyl_cyclase"/>
</dbReference>